<dbReference type="Proteomes" id="UP000477834">
    <property type="component" value="Unassembled WGS sequence"/>
</dbReference>
<dbReference type="RefSeq" id="WP_153192927.1">
    <property type="nucleotide sequence ID" value="NZ_WIIS01000004.1"/>
</dbReference>
<name>A0A6L5H3X1_STRMT</name>
<evidence type="ECO:0000313" key="1">
    <source>
        <dbReference type="EMBL" id="MQQ63948.1"/>
    </source>
</evidence>
<comment type="caution">
    <text evidence="1">The sequence shown here is derived from an EMBL/GenBank/DDBJ whole genome shotgun (WGS) entry which is preliminary data.</text>
</comment>
<proteinExistence type="predicted"/>
<accession>A0A6L5H3X1</accession>
<sequence>MFEPPLINQLLGTGAVILGFISAGILVHQLEKQKEEERRLQEEYDTQVIRTCNELLEMGREIEREQIRKNIRREFKGFTFDNEPPVGLRPEPLALPEPRRVSYAKYLG</sequence>
<gene>
    <name evidence="1" type="ORF">GEZ69_05775</name>
</gene>
<reference evidence="1 2" key="1">
    <citation type="submission" date="2019-10" db="EMBL/GenBank/DDBJ databases">
        <title>Streptococcus mitis of the oral and urogenital tracts.</title>
        <authorList>
            <person name="Price T."/>
            <person name="Mores C.R."/>
            <person name="Putonti C."/>
            <person name="Wolfe A.J."/>
        </authorList>
    </citation>
    <scope>NUCLEOTIDE SEQUENCE [LARGE SCALE GENOMIC DNA]</scope>
    <source>
        <strain evidence="1 2">SM05</strain>
    </source>
</reference>
<dbReference type="EMBL" id="WIKE01000005">
    <property type="protein sequence ID" value="MQQ63948.1"/>
    <property type="molecule type" value="Genomic_DNA"/>
</dbReference>
<dbReference type="AlphaFoldDB" id="A0A6L5H3X1"/>
<protein>
    <recommendedName>
        <fullName evidence="3">Phage lipoprotein</fullName>
    </recommendedName>
</protein>
<evidence type="ECO:0008006" key="3">
    <source>
        <dbReference type="Google" id="ProtNLM"/>
    </source>
</evidence>
<organism evidence="1 2">
    <name type="scientific">Streptococcus mitis</name>
    <dbReference type="NCBI Taxonomy" id="28037"/>
    <lineage>
        <taxon>Bacteria</taxon>
        <taxon>Bacillati</taxon>
        <taxon>Bacillota</taxon>
        <taxon>Bacilli</taxon>
        <taxon>Lactobacillales</taxon>
        <taxon>Streptococcaceae</taxon>
        <taxon>Streptococcus</taxon>
        <taxon>Streptococcus mitis group</taxon>
    </lineage>
</organism>
<evidence type="ECO:0000313" key="2">
    <source>
        <dbReference type="Proteomes" id="UP000477834"/>
    </source>
</evidence>